<dbReference type="GO" id="GO:0005886">
    <property type="term" value="C:plasma membrane"/>
    <property type="evidence" value="ECO:0007669"/>
    <property type="project" value="UniProtKB-SubCell"/>
</dbReference>
<keyword evidence="10" id="KW-0132">Cell division</keyword>
<protein>
    <submittedName>
        <fullName evidence="10">Cell division protein FtsX</fullName>
    </submittedName>
</protein>
<dbReference type="PANTHER" id="PTHR30572:SF4">
    <property type="entry name" value="ABC TRANSPORTER PERMEASE YTRF"/>
    <property type="match status" value="1"/>
</dbReference>
<dbReference type="OrthoDB" id="9770036at2"/>
<evidence type="ECO:0000256" key="4">
    <source>
        <dbReference type="ARBA" id="ARBA00022989"/>
    </source>
</evidence>
<keyword evidence="3 7" id="KW-0812">Transmembrane</keyword>
<feature type="transmembrane region" description="Helical" evidence="7">
    <location>
        <begin position="394"/>
        <end position="414"/>
    </location>
</feature>
<comment type="subcellular location">
    <subcellularLocation>
        <location evidence="1">Cell membrane</location>
        <topology evidence="1">Multi-pass membrane protein</topology>
    </subcellularLocation>
</comment>
<evidence type="ECO:0000256" key="5">
    <source>
        <dbReference type="ARBA" id="ARBA00023136"/>
    </source>
</evidence>
<dbReference type="KEGG" id="mass:CR152_01720"/>
<dbReference type="GO" id="GO:0022857">
    <property type="term" value="F:transmembrane transporter activity"/>
    <property type="evidence" value="ECO:0007669"/>
    <property type="project" value="TreeGrafter"/>
</dbReference>
<feature type="transmembrane region" description="Helical" evidence="7">
    <location>
        <begin position="21"/>
        <end position="41"/>
    </location>
</feature>
<feature type="transmembrane region" description="Helical" evidence="7">
    <location>
        <begin position="299"/>
        <end position="328"/>
    </location>
</feature>
<keyword evidence="10" id="KW-0131">Cell cycle</keyword>
<evidence type="ECO:0000256" key="7">
    <source>
        <dbReference type="SAM" id="Phobius"/>
    </source>
</evidence>
<evidence type="ECO:0000259" key="9">
    <source>
        <dbReference type="Pfam" id="PF12704"/>
    </source>
</evidence>
<evidence type="ECO:0000313" key="11">
    <source>
        <dbReference type="Proteomes" id="UP000229897"/>
    </source>
</evidence>
<feature type="transmembrane region" description="Helical" evidence="7">
    <location>
        <begin position="692"/>
        <end position="714"/>
    </location>
</feature>
<evidence type="ECO:0000256" key="1">
    <source>
        <dbReference type="ARBA" id="ARBA00004651"/>
    </source>
</evidence>
<gene>
    <name evidence="10" type="ORF">CR152_01720</name>
</gene>
<dbReference type="PANTHER" id="PTHR30572">
    <property type="entry name" value="MEMBRANE COMPONENT OF TRANSPORTER-RELATED"/>
    <property type="match status" value="1"/>
</dbReference>
<dbReference type="InterPro" id="IPR050250">
    <property type="entry name" value="Macrolide_Exporter_MacB"/>
</dbReference>
<feature type="transmembrane region" description="Helical" evidence="7">
    <location>
        <begin position="735"/>
        <end position="756"/>
    </location>
</feature>
<dbReference type="EMBL" id="CP024608">
    <property type="protein sequence ID" value="ATQ73366.1"/>
    <property type="molecule type" value="Genomic_DNA"/>
</dbReference>
<dbReference type="AlphaFoldDB" id="A0A2D2DEF3"/>
<feature type="transmembrane region" description="Helical" evidence="7">
    <location>
        <begin position="776"/>
        <end position="797"/>
    </location>
</feature>
<dbReference type="RefSeq" id="WP_099873232.1">
    <property type="nucleotide sequence ID" value="NZ_CP024608.1"/>
</dbReference>
<reference evidence="10" key="1">
    <citation type="submission" date="2017-10" db="EMBL/GenBank/DDBJ databases">
        <title>Massilia psychrophilum sp. nov., a novel purple-pigmented bacterium isolated from Tianshan glacier, Xinjiang Municipality, China.</title>
        <authorList>
            <person name="Wang H."/>
        </authorList>
    </citation>
    <scope>NUCLEOTIDE SEQUENCE [LARGE SCALE GENOMIC DNA]</scope>
    <source>
        <strain evidence="10">B2</strain>
    </source>
</reference>
<dbReference type="GO" id="GO:0051301">
    <property type="term" value="P:cell division"/>
    <property type="evidence" value="ECO:0007669"/>
    <property type="project" value="UniProtKB-KW"/>
</dbReference>
<dbReference type="Pfam" id="PF12704">
    <property type="entry name" value="MacB_PCD"/>
    <property type="match status" value="1"/>
</dbReference>
<evidence type="ECO:0000256" key="2">
    <source>
        <dbReference type="ARBA" id="ARBA00022475"/>
    </source>
</evidence>
<evidence type="ECO:0000256" key="3">
    <source>
        <dbReference type="ARBA" id="ARBA00022692"/>
    </source>
</evidence>
<keyword evidence="5 7" id="KW-0472">Membrane</keyword>
<name>A0A2D2DEF3_9BURK</name>
<feature type="domain" description="ABC3 transporter permease C-terminal" evidence="8">
    <location>
        <begin position="306"/>
        <end position="419"/>
    </location>
</feature>
<organism evidence="10 11">
    <name type="scientific">Massilia violaceinigra</name>
    <dbReference type="NCBI Taxonomy" id="2045208"/>
    <lineage>
        <taxon>Bacteria</taxon>
        <taxon>Pseudomonadati</taxon>
        <taxon>Pseudomonadota</taxon>
        <taxon>Betaproteobacteria</taxon>
        <taxon>Burkholderiales</taxon>
        <taxon>Oxalobacteraceae</taxon>
        <taxon>Telluria group</taxon>
        <taxon>Massilia</taxon>
    </lineage>
</organism>
<feature type="domain" description="MacB-like periplasmic core" evidence="9">
    <location>
        <begin position="20"/>
        <end position="243"/>
    </location>
</feature>
<keyword evidence="2" id="KW-1003">Cell membrane</keyword>
<dbReference type="InterPro" id="IPR025857">
    <property type="entry name" value="MacB_PCD"/>
</dbReference>
<evidence type="ECO:0000313" key="10">
    <source>
        <dbReference type="EMBL" id="ATQ73366.1"/>
    </source>
</evidence>
<evidence type="ECO:0000259" key="8">
    <source>
        <dbReference type="Pfam" id="PF02687"/>
    </source>
</evidence>
<dbReference type="Proteomes" id="UP000229897">
    <property type="component" value="Chromosome"/>
</dbReference>
<proteinExistence type="inferred from homology"/>
<sequence length="814" mass="87167">MKLTDFRIGWRTLLQEPAYSLVVIAGLGVGFAAALLLFGFVRFSWQYNAEVPGADHVYIVKQRYNVDPKAPWFDQAPMMLRMAAAKAPGVLASTAYIPTRPHIKGLTTTINGQLHAMDGLTVMPEFAGILGLQAVRGNLEAALERPEGFAITEAAAIHHFGTADIVGRTMLVEGKLLRATAVLRTPAANTTIPFEVLVGVRSVLAEAHVQEEMMTGKSGWWGKVLVRVDPAASVTALTASLQQAVDDAPGIQNVPPETKQRLGQRKVMDVALSSLRDAYFDRDMGQTEVIAAGERGNPVVIAALAAMAALILAMAAINYVNLAAVRVLRRQREVAMRKVLGAGVRQIVLQLLAESMLVALLATGLGLLLAWLALPLFAQLVDRKLDGMLSSANIGAALALGLALGALTAAYPAWIAMRVRPSQVLAGRGDSESARGMQLRRVMTVVQVATAMGFAAITLAIAWQTVYAMRVSPGFDPAPLLIVDLPETLRDSARVRSFVAALSAQPGVAGTAISEDAVGRHQVSWLRDLKRPGGISASMEMKSVSAAFFEQYRIAPRAGRLFGAAVDKENDPVPLVLNAIATRDLGFASPEAALGQTLLFTGFDNKVLQKRVVGIAPELRFQSLREPPHAMAYELWTAGMTLSVRATGSLAPVEAAVRSLWPRYFPDAMIKTHRADAILALNYAEDARVAKLLAIATGIALAIAAFGTYVLSAHTVQRRSKEIVLRKLHGARRRAIGLLVVREIGTLTAIAALIALPLAAVAINSYLATYVEHAPIGYWTLLFALASTVAVALVAVARHAWLAMRMLPADALRV</sequence>
<accession>A0A2D2DEF3</accession>
<comment type="similarity">
    <text evidence="6">Belongs to the ABC-4 integral membrane protein family.</text>
</comment>
<dbReference type="InterPro" id="IPR003838">
    <property type="entry name" value="ABC3_permease_C"/>
</dbReference>
<evidence type="ECO:0000256" key="6">
    <source>
        <dbReference type="ARBA" id="ARBA00038076"/>
    </source>
</evidence>
<feature type="transmembrane region" description="Helical" evidence="7">
    <location>
        <begin position="442"/>
        <end position="463"/>
    </location>
</feature>
<feature type="domain" description="ABC3 transporter permease C-terminal" evidence="8">
    <location>
        <begin position="695"/>
        <end position="806"/>
    </location>
</feature>
<dbReference type="Pfam" id="PF02687">
    <property type="entry name" value="FtsX"/>
    <property type="match status" value="2"/>
</dbReference>
<feature type="transmembrane region" description="Helical" evidence="7">
    <location>
        <begin position="349"/>
        <end position="374"/>
    </location>
</feature>
<keyword evidence="4 7" id="KW-1133">Transmembrane helix</keyword>
<keyword evidence="11" id="KW-1185">Reference proteome</keyword>